<accession>A0A9P3YSH6</accession>
<dbReference type="EMBL" id="DAEQIJ010000013">
    <property type="protein sequence ID" value="HBH2620823.1"/>
    <property type="molecule type" value="Genomic_DNA"/>
</dbReference>
<reference evidence="2" key="2">
    <citation type="submission" date="2021-06" db="EMBL/GenBank/DDBJ databases">
        <authorList>
            <consortium name="NCBI Pathogen Detection Project"/>
        </authorList>
    </citation>
    <scope>NUCLEOTIDE SEQUENCE</scope>
    <source>
        <strain evidence="2">Clostridioides</strain>
    </source>
</reference>
<protein>
    <submittedName>
        <fullName evidence="2">Phage antirepressor KilAC domain-containing protein</fullName>
    </submittedName>
</protein>
<evidence type="ECO:0000313" key="2">
    <source>
        <dbReference type="EMBL" id="HBH2620823.1"/>
    </source>
</evidence>
<reference evidence="2" key="1">
    <citation type="journal article" date="2018" name="Genome Biol.">
        <title>SKESA: strategic k-mer extension for scrupulous assemblies.</title>
        <authorList>
            <person name="Souvorov A."/>
            <person name="Agarwala R."/>
            <person name="Lipman D.J."/>
        </authorList>
    </citation>
    <scope>NUCLEOTIDE SEQUENCE</scope>
    <source>
        <strain evidence="2">Clostridioides</strain>
    </source>
</reference>
<dbReference type="Proteomes" id="UP000879542">
    <property type="component" value="Unassembled WGS sequence"/>
</dbReference>
<proteinExistence type="predicted"/>
<name>A0A9P3YSH6_CLODI</name>
<organism evidence="2 3">
    <name type="scientific">Clostridioides difficile</name>
    <name type="common">Peptoclostridium difficile</name>
    <dbReference type="NCBI Taxonomy" id="1496"/>
    <lineage>
        <taxon>Bacteria</taxon>
        <taxon>Bacillati</taxon>
        <taxon>Bacillota</taxon>
        <taxon>Clostridia</taxon>
        <taxon>Peptostreptococcales</taxon>
        <taxon>Peptostreptococcaceae</taxon>
        <taxon>Clostridioides</taxon>
    </lineage>
</organism>
<evidence type="ECO:0000313" key="3">
    <source>
        <dbReference type="Proteomes" id="UP000879542"/>
    </source>
</evidence>
<dbReference type="Pfam" id="PF02498">
    <property type="entry name" value="Bro-N"/>
    <property type="match status" value="1"/>
</dbReference>
<dbReference type="InterPro" id="IPR005039">
    <property type="entry name" value="Ant_C"/>
</dbReference>
<evidence type="ECO:0000259" key="1">
    <source>
        <dbReference type="PROSITE" id="PS51750"/>
    </source>
</evidence>
<dbReference type="SMART" id="SM01040">
    <property type="entry name" value="Bro-N"/>
    <property type="match status" value="1"/>
</dbReference>
<dbReference type="GO" id="GO:0003677">
    <property type="term" value="F:DNA binding"/>
    <property type="evidence" value="ECO:0007669"/>
    <property type="project" value="InterPro"/>
</dbReference>
<dbReference type="AlphaFoldDB" id="A0A9P3YSH6"/>
<sequence>MNNLQTIKEQELLGKEFKVYGTLENPLFLARDVAEWIDYSKTSEGYYNTSKMLMSIDEDEKVTITNSNSGGNKLFLTEDGLYEVLMQSRKQIAKQFKKEVKKILKEIRKTGGYIHSTSDMSDDEIMARALQVAQKTIEKKSREIEEKDKVIQLQQPKVLFADSVASSDNSILVGELAKLLRQNGIDTGQNRLFDWLRNNGYLIKRKGEDYNTPTQKSVDLGVIETKEGTRVHPDGHTSITKTPKITGKGQIYFINKFKKNNQISMLG</sequence>
<dbReference type="PROSITE" id="PS51750">
    <property type="entry name" value="BRO_N"/>
    <property type="match status" value="1"/>
</dbReference>
<feature type="domain" description="Bro-N" evidence="1">
    <location>
        <begin position="1"/>
        <end position="111"/>
    </location>
</feature>
<dbReference type="InterPro" id="IPR003497">
    <property type="entry name" value="BRO_N_domain"/>
</dbReference>
<comment type="caution">
    <text evidence="2">The sequence shown here is derived from an EMBL/GenBank/DDBJ whole genome shotgun (WGS) entry which is preliminary data.</text>
</comment>
<dbReference type="Pfam" id="PF03374">
    <property type="entry name" value="ANT"/>
    <property type="match status" value="1"/>
</dbReference>
<gene>
    <name evidence="2" type="ORF">KRQ00_002604</name>
</gene>
<dbReference type="RefSeq" id="WP_131033395.1">
    <property type="nucleotide sequence ID" value="NZ_BINB01000235.1"/>
</dbReference>